<dbReference type="KEGG" id="spal:FM071_06070"/>
<dbReference type="InterPro" id="IPR003959">
    <property type="entry name" value="ATPase_AAA_core"/>
</dbReference>
<dbReference type="Gene3D" id="3.40.50.300">
    <property type="entry name" value="P-loop containing nucleotide triphosphate hydrolases"/>
    <property type="match status" value="2"/>
</dbReference>
<dbReference type="EMBL" id="CP041406">
    <property type="protein sequence ID" value="QOP45878.1"/>
    <property type="molecule type" value="Genomic_DNA"/>
</dbReference>
<reference evidence="5 6" key="1">
    <citation type="submission" date="2019-07" db="EMBL/GenBank/DDBJ databases">
        <title>Sulfurimonas paralvinellae sp. nov., a novel mesophilic, hydrogen- and sulfur-oxidizing chemolithoautotroph within the Epsilonproteo- bacteria isolated from a deep-sea hydrothermal vent polychaete nest, reclassification of Thiomicrospira denitrificans as Sulfurimonas denitrificans comb. nov. and emended description of the genus Sulfurimonas.</title>
        <authorList>
            <person name="Wang S."/>
            <person name="Jiang L."/>
            <person name="Shao Z."/>
        </authorList>
    </citation>
    <scope>NUCLEOTIDE SEQUENCE [LARGE SCALE GENOMIC DNA]</scope>
    <source>
        <strain evidence="5 6">GO25</strain>
    </source>
</reference>
<dbReference type="CDD" id="cd19481">
    <property type="entry name" value="RecA-like_protease"/>
    <property type="match status" value="1"/>
</dbReference>
<dbReference type="SUPFAM" id="SSF52540">
    <property type="entry name" value="P-loop containing nucleoside triphosphate hydrolases"/>
    <property type="match status" value="2"/>
</dbReference>
<evidence type="ECO:0000256" key="3">
    <source>
        <dbReference type="ARBA" id="ARBA00022840"/>
    </source>
</evidence>
<organism evidence="5 6">
    <name type="scientific">Sulfurimonas paralvinellae</name>
    <dbReference type="NCBI Taxonomy" id="317658"/>
    <lineage>
        <taxon>Bacteria</taxon>
        <taxon>Pseudomonadati</taxon>
        <taxon>Campylobacterota</taxon>
        <taxon>Epsilonproteobacteria</taxon>
        <taxon>Campylobacterales</taxon>
        <taxon>Sulfurimonadaceae</taxon>
        <taxon>Sulfurimonas</taxon>
    </lineage>
</organism>
<dbReference type="InterPro" id="IPR003593">
    <property type="entry name" value="AAA+_ATPase"/>
</dbReference>
<feature type="domain" description="AAA+ ATPase" evidence="4">
    <location>
        <begin position="492"/>
        <end position="621"/>
    </location>
</feature>
<dbReference type="AlphaFoldDB" id="A0A7M1BAM5"/>
<proteinExistence type="inferred from homology"/>
<sequence length="701" mass="79647">MRRRKNSTTLEEFDKTQLVDKELVDKISLWILRIIFNLGGAREFIDNNNRLYRDSLAYFLEVGAYVDMDSDEYKRSDILAVLKKNHIKLEKRVRFTSSKILTKNIQQISKLMNLNSVEEQILEFIVLVNQYDVLDDATDLLGNNLNTTQAKKAIGIILAIDTKAVNEAFKSTSKLAKSSIVTISKSSTFPLGHKIEIISDEFADNMLNLDEDISVMLKESVKPCDISTLKLEDYEHIEKDIDIVLPYLDNAMKNKKNGVNILLYGLPGTGKTELAKTISETLQTKLFEISYTDEDDEAIDGYKRLKAYKTAQSLLSNQNILLMYDEAEDIFDSSESPLSPKRQDNKAWLNRMLETNTIPTIWITNNIYRIDNAMVRRFDFSIEVPIPNKSKRAKIIKNYSNNLLDEQSIKVLAENENIAPALITRATKVVSSIDTDDKPKAFTQVLNNTLKAQGYKEIQEKIVTLLPNVYDPKFINTTTDLEVLTQGIKEHQNARLCLYGAAGTGKSAFGRYIAETLNKPLLLKKGSDLISMWVGGTEKNIAKAFAEAKEEKAVLVFDEVDSFLADRTGANQSWEVTQVNEMLVQMENFEGIFIATTNLIDNLDKASLRRFDLKLEFDFLKAEQSWKMFLSYCKDLKLAQPSISFKRAVESLKYLTPGDFAAVTRQNRFRPITDVKDFIQRLEDEIAVKNVSNGNVMGFLA</sequence>
<keyword evidence="6" id="KW-1185">Reference proteome</keyword>
<protein>
    <submittedName>
        <fullName evidence="5">AAA family ATPase</fullName>
    </submittedName>
</protein>
<dbReference type="SMART" id="SM00382">
    <property type="entry name" value="AAA"/>
    <property type="match status" value="2"/>
</dbReference>
<accession>A0A7M1BAM5</accession>
<evidence type="ECO:0000259" key="4">
    <source>
        <dbReference type="SMART" id="SM00382"/>
    </source>
</evidence>
<keyword evidence="2" id="KW-0547">Nucleotide-binding</keyword>
<feature type="domain" description="AAA+ ATPase" evidence="4">
    <location>
        <begin position="257"/>
        <end position="388"/>
    </location>
</feature>
<dbReference type="Proteomes" id="UP000593580">
    <property type="component" value="Chromosome"/>
</dbReference>
<evidence type="ECO:0000256" key="1">
    <source>
        <dbReference type="ARBA" id="ARBA00006914"/>
    </source>
</evidence>
<dbReference type="InterPro" id="IPR050221">
    <property type="entry name" value="26S_Proteasome_ATPase"/>
</dbReference>
<dbReference type="GO" id="GO:0005524">
    <property type="term" value="F:ATP binding"/>
    <property type="evidence" value="ECO:0007669"/>
    <property type="project" value="UniProtKB-KW"/>
</dbReference>
<evidence type="ECO:0000313" key="5">
    <source>
        <dbReference type="EMBL" id="QOP45878.1"/>
    </source>
</evidence>
<dbReference type="RefSeq" id="WP_193109863.1">
    <property type="nucleotide sequence ID" value="NZ_CP041406.1"/>
</dbReference>
<comment type="similarity">
    <text evidence="1">Belongs to the AAA ATPase family.</text>
</comment>
<name>A0A7M1BAM5_9BACT</name>
<dbReference type="Pfam" id="PF00004">
    <property type="entry name" value="AAA"/>
    <property type="match status" value="2"/>
</dbReference>
<gene>
    <name evidence="5" type="ORF">FM071_06070</name>
</gene>
<dbReference type="InterPro" id="IPR027417">
    <property type="entry name" value="P-loop_NTPase"/>
</dbReference>
<dbReference type="GO" id="GO:0016887">
    <property type="term" value="F:ATP hydrolysis activity"/>
    <property type="evidence" value="ECO:0007669"/>
    <property type="project" value="InterPro"/>
</dbReference>
<evidence type="ECO:0000313" key="6">
    <source>
        <dbReference type="Proteomes" id="UP000593580"/>
    </source>
</evidence>
<evidence type="ECO:0000256" key="2">
    <source>
        <dbReference type="ARBA" id="ARBA00022741"/>
    </source>
</evidence>
<keyword evidence="3" id="KW-0067">ATP-binding</keyword>
<dbReference type="PANTHER" id="PTHR23073">
    <property type="entry name" value="26S PROTEASOME REGULATORY SUBUNIT"/>
    <property type="match status" value="1"/>
</dbReference>